<evidence type="ECO:0000256" key="6">
    <source>
        <dbReference type="ARBA" id="ARBA00022692"/>
    </source>
</evidence>
<dbReference type="InterPro" id="IPR000829">
    <property type="entry name" value="DAGK"/>
</dbReference>
<keyword evidence="7 17" id="KW-0547">Nucleotide-binding</keyword>
<comment type="similarity">
    <text evidence="2">Belongs to the bacterial diacylglycerol kinase family.</text>
</comment>
<evidence type="ECO:0000313" key="21">
    <source>
        <dbReference type="Proteomes" id="UP000005387"/>
    </source>
</evidence>
<dbReference type="EMBL" id="AEDD01000001">
    <property type="protein sequence ID" value="EFM12769.1"/>
    <property type="molecule type" value="Genomic_DNA"/>
</dbReference>
<gene>
    <name evidence="20" type="ORF">PaecuDRAFT_0280</name>
</gene>
<keyword evidence="8 20" id="KW-0418">Kinase</keyword>
<dbReference type="eggNOG" id="COG0818">
    <property type="taxonomic scope" value="Bacteria"/>
</dbReference>
<dbReference type="Pfam" id="PF01219">
    <property type="entry name" value="DAGK_prokar"/>
    <property type="match status" value="1"/>
</dbReference>
<keyword evidence="9 17" id="KW-0067">ATP-binding</keyword>
<feature type="binding site" evidence="17">
    <location>
        <begin position="79"/>
        <end position="81"/>
    </location>
    <ligand>
        <name>ATP</name>
        <dbReference type="ChEBI" id="CHEBI:30616"/>
    </ligand>
</feature>
<dbReference type="Gene3D" id="1.10.287.3610">
    <property type="match status" value="1"/>
</dbReference>
<feature type="binding site" evidence="16">
    <location>
        <position position="63"/>
    </location>
    <ligand>
        <name>substrate</name>
    </ligand>
</feature>
<dbReference type="GO" id="GO:0005886">
    <property type="term" value="C:plasma membrane"/>
    <property type="evidence" value="ECO:0007669"/>
    <property type="project" value="UniProtKB-SubCell"/>
</dbReference>
<feature type="binding site" evidence="17">
    <location>
        <position position="10"/>
    </location>
    <ligand>
        <name>ATP</name>
        <dbReference type="ChEBI" id="CHEBI:30616"/>
    </ligand>
</feature>
<keyword evidence="12 19" id="KW-0472">Membrane</keyword>
<evidence type="ECO:0000256" key="10">
    <source>
        <dbReference type="ARBA" id="ARBA00022989"/>
    </source>
</evidence>
<proteinExistence type="inferred from homology"/>
<keyword evidence="3" id="KW-1003">Cell membrane</keyword>
<feature type="binding site" evidence="17">
    <location>
        <begin position="88"/>
        <end position="89"/>
    </location>
    <ligand>
        <name>ATP</name>
        <dbReference type="ChEBI" id="CHEBI:30616"/>
    </ligand>
</feature>
<dbReference type="InterPro" id="IPR036945">
    <property type="entry name" value="DAGK_sf"/>
</dbReference>
<evidence type="ECO:0000256" key="15">
    <source>
        <dbReference type="PIRSR" id="PIRSR600829-1"/>
    </source>
</evidence>
<dbReference type="STRING" id="717606.PaecuDRAFT_0280"/>
<reference evidence="20 21" key="1">
    <citation type="submission" date="2010-07" db="EMBL/GenBank/DDBJ databases">
        <title>The draft genome of Paenibacillus curdlanolyticus YK9.</title>
        <authorList>
            <consortium name="US DOE Joint Genome Institute (JGI-PGF)"/>
            <person name="Lucas S."/>
            <person name="Copeland A."/>
            <person name="Lapidus A."/>
            <person name="Cheng J.-F."/>
            <person name="Bruce D."/>
            <person name="Goodwin L."/>
            <person name="Pitluck S."/>
            <person name="Land M.L."/>
            <person name="Hauser L."/>
            <person name="Chang Y.-J."/>
            <person name="Jeffries C."/>
            <person name="Anderson I.J."/>
            <person name="Johnson E."/>
            <person name="Loganathan U."/>
            <person name="Mulhopadhyay B."/>
            <person name="Kyrpides N."/>
            <person name="Woyke T.J."/>
        </authorList>
    </citation>
    <scope>NUCLEOTIDE SEQUENCE [LARGE SCALE GENOMIC DNA]</scope>
    <source>
        <strain evidence="20 21">YK9</strain>
    </source>
</reference>
<dbReference type="OrthoDB" id="9789934at2"/>
<keyword evidence="14" id="KW-1208">Phospholipid metabolism</keyword>
<feature type="binding site" evidence="18">
    <location>
        <position position="70"/>
    </location>
    <ligand>
        <name>a divalent metal cation</name>
        <dbReference type="ChEBI" id="CHEBI:60240"/>
    </ligand>
</feature>
<feature type="transmembrane region" description="Helical" evidence="19">
    <location>
        <begin position="25"/>
        <end position="43"/>
    </location>
</feature>
<feature type="active site" description="Proton acceptor" evidence="15">
    <location>
        <position position="63"/>
    </location>
</feature>
<dbReference type="GO" id="GO:0016301">
    <property type="term" value="F:kinase activity"/>
    <property type="evidence" value="ECO:0007669"/>
    <property type="project" value="UniProtKB-KW"/>
</dbReference>
<dbReference type="Proteomes" id="UP000005387">
    <property type="component" value="Unassembled WGS sequence"/>
</dbReference>
<dbReference type="PANTHER" id="PTHR34299">
    <property type="entry name" value="DIACYLGLYCEROL KINASE"/>
    <property type="match status" value="1"/>
</dbReference>
<evidence type="ECO:0000256" key="5">
    <source>
        <dbReference type="ARBA" id="ARBA00022679"/>
    </source>
</evidence>
<protein>
    <submittedName>
        <fullName evidence="20">Diacylglycerol kinase</fullName>
    </submittedName>
</protein>
<evidence type="ECO:0000256" key="12">
    <source>
        <dbReference type="ARBA" id="ARBA00023136"/>
    </source>
</evidence>
<keyword evidence="5" id="KW-0808">Transferase</keyword>
<keyword evidence="6 19" id="KW-0812">Transmembrane</keyword>
<dbReference type="CDD" id="cd14265">
    <property type="entry name" value="UDPK_IM_like"/>
    <property type="match status" value="1"/>
</dbReference>
<evidence type="ECO:0000256" key="16">
    <source>
        <dbReference type="PIRSR" id="PIRSR600829-2"/>
    </source>
</evidence>
<dbReference type="InterPro" id="IPR033717">
    <property type="entry name" value="UDPK"/>
</dbReference>
<keyword evidence="18" id="KW-0479">Metal-binding</keyword>
<evidence type="ECO:0000256" key="11">
    <source>
        <dbReference type="ARBA" id="ARBA00023098"/>
    </source>
</evidence>
<evidence type="ECO:0000256" key="4">
    <source>
        <dbReference type="ARBA" id="ARBA00022516"/>
    </source>
</evidence>
<evidence type="ECO:0000313" key="20">
    <source>
        <dbReference type="EMBL" id="EFM12769.1"/>
    </source>
</evidence>
<evidence type="ECO:0000256" key="9">
    <source>
        <dbReference type="ARBA" id="ARBA00022840"/>
    </source>
</evidence>
<keyword evidence="10 19" id="KW-1133">Transmembrane helix</keyword>
<evidence type="ECO:0000256" key="14">
    <source>
        <dbReference type="ARBA" id="ARBA00023264"/>
    </source>
</evidence>
<dbReference type="GO" id="GO:0008654">
    <property type="term" value="P:phospholipid biosynthetic process"/>
    <property type="evidence" value="ECO:0007669"/>
    <property type="project" value="UniProtKB-KW"/>
</dbReference>
<comment type="subcellular location">
    <subcellularLocation>
        <location evidence="1">Cell membrane</location>
        <topology evidence="1">Multi-pass membrane protein</topology>
    </subcellularLocation>
</comment>
<evidence type="ECO:0000256" key="7">
    <source>
        <dbReference type="ARBA" id="ARBA00022741"/>
    </source>
</evidence>
<evidence type="ECO:0000256" key="17">
    <source>
        <dbReference type="PIRSR" id="PIRSR600829-3"/>
    </source>
</evidence>
<feature type="transmembrane region" description="Helical" evidence="19">
    <location>
        <begin position="90"/>
        <end position="115"/>
    </location>
</feature>
<dbReference type="AlphaFoldDB" id="E0I3A5"/>
<keyword evidence="21" id="KW-1185">Reference proteome</keyword>
<evidence type="ECO:0000256" key="3">
    <source>
        <dbReference type="ARBA" id="ARBA00022475"/>
    </source>
</evidence>
<evidence type="ECO:0000256" key="13">
    <source>
        <dbReference type="ARBA" id="ARBA00023209"/>
    </source>
</evidence>
<evidence type="ECO:0000256" key="8">
    <source>
        <dbReference type="ARBA" id="ARBA00022777"/>
    </source>
</evidence>
<dbReference type="PROSITE" id="PS01069">
    <property type="entry name" value="DAGK_PROKAR"/>
    <property type="match status" value="1"/>
</dbReference>
<keyword evidence="4" id="KW-0444">Lipid biosynthesis</keyword>
<keyword evidence="11" id="KW-0443">Lipid metabolism</keyword>
<evidence type="ECO:0000256" key="19">
    <source>
        <dbReference type="SAM" id="Phobius"/>
    </source>
</evidence>
<sequence length="121" mass="13230">MRTFMRSVHYAVEGIAYAVRTQRHIRVHLTTTVIVCIAAAWARLSPLEWTALLIMCAVVISLEMLNTAIELTVDRMGLERHPLAKAAKDVAAGAVLLAVVFAIVVGILLLGPPIWQRVFGA</sequence>
<dbReference type="GO" id="GO:0046872">
    <property type="term" value="F:metal ion binding"/>
    <property type="evidence" value="ECO:0007669"/>
    <property type="project" value="UniProtKB-KW"/>
</dbReference>
<name>E0I3A5_9BACL</name>
<feature type="binding site" evidence="17">
    <location>
        <position position="70"/>
    </location>
    <ligand>
        <name>ATP</name>
        <dbReference type="ChEBI" id="CHEBI:30616"/>
    </ligand>
</feature>
<dbReference type="PANTHER" id="PTHR34299:SF1">
    <property type="entry name" value="DIACYLGLYCEROL KINASE"/>
    <property type="match status" value="1"/>
</dbReference>
<feature type="transmembrane region" description="Helical" evidence="19">
    <location>
        <begin position="49"/>
        <end position="69"/>
    </location>
</feature>
<organism evidence="20 21">
    <name type="scientific">Paenibacillus curdlanolyticus YK9</name>
    <dbReference type="NCBI Taxonomy" id="717606"/>
    <lineage>
        <taxon>Bacteria</taxon>
        <taxon>Bacillati</taxon>
        <taxon>Bacillota</taxon>
        <taxon>Bacilli</taxon>
        <taxon>Bacillales</taxon>
        <taxon>Paenibacillaceae</taxon>
        <taxon>Paenibacillus</taxon>
    </lineage>
</organism>
<accession>E0I3A5</accession>
<comment type="cofactor">
    <cofactor evidence="18">
        <name>Mg(2+)</name>
        <dbReference type="ChEBI" id="CHEBI:18420"/>
    </cofactor>
    <text evidence="18">Mn(2+), Zn(2+), Cd(2+) and Co(2+) support activity to lesser extents.</text>
</comment>
<evidence type="ECO:0000256" key="2">
    <source>
        <dbReference type="ARBA" id="ARBA00005967"/>
    </source>
</evidence>
<keyword evidence="13" id="KW-0594">Phospholipid biosynthesis</keyword>
<evidence type="ECO:0000256" key="1">
    <source>
        <dbReference type="ARBA" id="ARBA00004651"/>
    </source>
</evidence>
<dbReference type="GO" id="GO:0005524">
    <property type="term" value="F:ATP binding"/>
    <property type="evidence" value="ECO:0007669"/>
    <property type="project" value="UniProtKB-KW"/>
</dbReference>
<keyword evidence="18" id="KW-0460">Magnesium</keyword>
<evidence type="ECO:0000256" key="18">
    <source>
        <dbReference type="PIRSR" id="PIRSR600829-4"/>
    </source>
</evidence>